<dbReference type="AlphaFoldDB" id="A0A1G7DAA2"/>
<dbReference type="RefSeq" id="WP_068305102.1">
    <property type="nucleotide sequence ID" value="NZ_FNAK01000007.1"/>
</dbReference>
<evidence type="ECO:0000256" key="4">
    <source>
        <dbReference type="ARBA" id="ARBA00022833"/>
    </source>
</evidence>
<dbReference type="CDD" id="cd00884">
    <property type="entry name" value="beta_CA_cladeB"/>
    <property type="match status" value="1"/>
</dbReference>
<dbReference type="EMBL" id="FNAK01000007">
    <property type="protein sequence ID" value="SDE48439.1"/>
    <property type="molecule type" value="Genomic_DNA"/>
</dbReference>
<dbReference type="InterPro" id="IPR045066">
    <property type="entry name" value="Beta_CA_cladeB"/>
</dbReference>
<sequence length="212" mass="23664">MSKIDDRLIKGYQKFRDTVFESDRALYEELASSGQKPHTLMIACSDSRVLPQQILSAGPGDLFVVRNVAAMVPPYERDSGYHGTSAAIEFAVTVLEVDNIVVMGHAGCGGVASVIDHSMPTDSFVHNWMRPLREWLRAHEDFDEQDDAESKRMLERAAVHLSLQNLKSFPFVRERMEAGTLSVIGFIFDIHNGDLSQVRAKQKITLDVESLG</sequence>
<dbReference type="GO" id="GO:0008270">
    <property type="term" value="F:zinc ion binding"/>
    <property type="evidence" value="ECO:0007669"/>
    <property type="project" value="UniProtKB-UniRule"/>
</dbReference>
<feature type="binding site" evidence="7">
    <location>
        <position position="44"/>
    </location>
    <ligand>
        <name>Zn(2+)</name>
        <dbReference type="ChEBI" id="CHEBI:29105"/>
    </ligand>
</feature>
<comment type="catalytic activity">
    <reaction evidence="6 8">
        <text>hydrogencarbonate + H(+) = CO2 + H2O</text>
        <dbReference type="Rhea" id="RHEA:10748"/>
        <dbReference type="ChEBI" id="CHEBI:15377"/>
        <dbReference type="ChEBI" id="CHEBI:15378"/>
        <dbReference type="ChEBI" id="CHEBI:16526"/>
        <dbReference type="ChEBI" id="CHEBI:17544"/>
        <dbReference type="EC" id="4.2.1.1"/>
    </reaction>
</comment>
<comment type="cofactor">
    <cofactor evidence="7">
        <name>Zn(2+)</name>
        <dbReference type="ChEBI" id="CHEBI:29105"/>
    </cofactor>
    <text evidence="7">Binds 1 zinc ion per subunit.</text>
</comment>
<dbReference type="InterPro" id="IPR015892">
    <property type="entry name" value="Carbonic_anhydrase_CS"/>
</dbReference>
<proteinExistence type="inferred from homology"/>
<evidence type="ECO:0000256" key="2">
    <source>
        <dbReference type="ARBA" id="ARBA00012925"/>
    </source>
</evidence>
<dbReference type="InterPro" id="IPR001765">
    <property type="entry name" value="Carbonic_anhydrase"/>
</dbReference>
<dbReference type="PROSITE" id="PS00705">
    <property type="entry name" value="PROK_CO2_ANHYDRASE_2"/>
    <property type="match status" value="1"/>
</dbReference>
<protein>
    <recommendedName>
        <fullName evidence="2 8">Carbonic anhydrase</fullName>
        <ecNumber evidence="2 8">4.2.1.1</ecNumber>
    </recommendedName>
    <alternativeName>
        <fullName evidence="8">Carbonate dehydratase</fullName>
    </alternativeName>
</protein>
<dbReference type="GO" id="GO:0004089">
    <property type="term" value="F:carbonate dehydratase activity"/>
    <property type="evidence" value="ECO:0007669"/>
    <property type="project" value="UniProtKB-UniRule"/>
</dbReference>
<dbReference type="Proteomes" id="UP000183685">
    <property type="component" value="Unassembled WGS sequence"/>
</dbReference>
<comment type="similarity">
    <text evidence="1 8">Belongs to the beta-class carbonic anhydrase family.</text>
</comment>
<dbReference type="Gene3D" id="3.40.1050.10">
    <property type="entry name" value="Carbonic anhydrase"/>
    <property type="match status" value="1"/>
</dbReference>
<evidence type="ECO:0000256" key="5">
    <source>
        <dbReference type="ARBA" id="ARBA00023239"/>
    </source>
</evidence>
<feature type="binding site" evidence="7">
    <location>
        <position position="108"/>
    </location>
    <ligand>
        <name>Zn(2+)</name>
        <dbReference type="ChEBI" id="CHEBI:29105"/>
    </ligand>
</feature>
<dbReference type="Pfam" id="PF00484">
    <property type="entry name" value="Pro_CA"/>
    <property type="match status" value="1"/>
</dbReference>
<dbReference type="PANTHER" id="PTHR11002">
    <property type="entry name" value="CARBONIC ANHYDRASE"/>
    <property type="match status" value="1"/>
</dbReference>
<feature type="binding site" evidence="7">
    <location>
        <position position="105"/>
    </location>
    <ligand>
        <name>Zn(2+)</name>
        <dbReference type="ChEBI" id="CHEBI:29105"/>
    </ligand>
</feature>
<dbReference type="InterPro" id="IPR036874">
    <property type="entry name" value="Carbonic_anhydrase_sf"/>
</dbReference>
<evidence type="ECO:0000256" key="8">
    <source>
        <dbReference type="RuleBase" id="RU003956"/>
    </source>
</evidence>
<keyword evidence="10" id="KW-1185">Reference proteome</keyword>
<dbReference type="EC" id="4.2.1.1" evidence="2 8"/>
<keyword evidence="5 8" id="KW-0456">Lyase</keyword>
<name>A0A1G7DAA2_9PROT</name>
<dbReference type="PANTHER" id="PTHR11002:SF76">
    <property type="entry name" value="CARBONIC ANHYDRASE"/>
    <property type="match status" value="1"/>
</dbReference>
<evidence type="ECO:0000313" key="10">
    <source>
        <dbReference type="Proteomes" id="UP000183685"/>
    </source>
</evidence>
<gene>
    <name evidence="9" type="ORF">SAMN04488071_3020</name>
</gene>
<evidence type="ECO:0000256" key="7">
    <source>
        <dbReference type="PIRSR" id="PIRSR601765-1"/>
    </source>
</evidence>
<organism evidence="9 10">
    <name type="scientific">Kordiimonas lacus</name>
    <dbReference type="NCBI Taxonomy" id="637679"/>
    <lineage>
        <taxon>Bacteria</taxon>
        <taxon>Pseudomonadati</taxon>
        <taxon>Pseudomonadota</taxon>
        <taxon>Alphaproteobacteria</taxon>
        <taxon>Kordiimonadales</taxon>
        <taxon>Kordiimonadaceae</taxon>
        <taxon>Kordiimonas</taxon>
    </lineage>
</organism>
<evidence type="ECO:0000256" key="1">
    <source>
        <dbReference type="ARBA" id="ARBA00006217"/>
    </source>
</evidence>
<accession>A0A1G7DAA2</accession>
<dbReference type="SMART" id="SM00947">
    <property type="entry name" value="Pro_CA"/>
    <property type="match status" value="1"/>
</dbReference>
<keyword evidence="4 7" id="KW-0862">Zinc</keyword>
<keyword evidence="3 7" id="KW-0479">Metal-binding</keyword>
<dbReference type="GO" id="GO:0015976">
    <property type="term" value="P:carbon utilization"/>
    <property type="evidence" value="ECO:0007669"/>
    <property type="project" value="InterPro"/>
</dbReference>
<evidence type="ECO:0000313" key="9">
    <source>
        <dbReference type="EMBL" id="SDE48439.1"/>
    </source>
</evidence>
<dbReference type="SUPFAM" id="SSF53056">
    <property type="entry name" value="beta-carbonic anhydrase, cab"/>
    <property type="match status" value="1"/>
</dbReference>
<dbReference type="OrthoDB" id="9797527at2"/>
<reference evidence="9 10" key="1">
    <citation type="submission" date="2016-10" db="EMBL/GenBank/DDBJ databases">
        <authorList>
            <person name="de Groot N.N."/>
        </authorList>
    </citation>
    <scope>NUCLEOTIDE SEQUENCE [LARGE SCALE GENOMIC DNA]</scope>
    <source>
        <strain evidence="9 10">CGMCC 1.9109</strain>
    </source>
</reference>
<evidence type="ECO:0000256" key="6">
    <source>
        <dbReference type="ARBA" id="ARBA00048348"/>
    </source>
</evidence>
<comment type="function">
    <text evidence="8">Reversible hydration of carbon dioxide.</text>
</comment>
<feature type="binding site" evidence="7">
    <location>
        <position position="46"/>
    </location>
    <ligand>
        <name>Zn(2+)</name>
        <dbReference type="ChEBI" id="CHEBI:29105"/>
    </ligand>
</feature>
<dbReference type="STRING" id="637679.GCA_001550055_02285"/>
<dbReference type="PROSITE" id="PS00704">
    <property type="entry name" value="PROK_CO2_ANHYDRASE_1"/>
    <property type="match status" value="1"/>
</dbReference>
<evidence type="ECO:0000256" key="3">
    <source>
        <dbReference type="ARBA" id="ARBA00022723"/>
    </source>
</evidence>